<dbReference type="Proteomes" id="UP000191160">
    <property type="component" value="Unassembled WGS sequence"/>
</dbReference>
<feature type="signal peptide" evidence="2">
    <location>
        <begin position="1"/>
        <end position="41"/>
    </location>
</feature>
<comment type="caution">
    <text evidence="3">The sequence shown here is derived from an EMBL/GenBank/DDBJ whole genome shotgun (WGS) entry which is preliminary data.</text>
</comment>
<dbReference type="AlphaFoldDB" id="A0A1T1H5W1"/>
<organism evidence="3 4">
    <name type="scientific">Acinetobacter amyesii</name>
    <dbReference type="NCBI Taxonomy" id="2942470"/>
    <lineage>
        <taxon>Bacteria</taxon>
        <taxon>Pseudomonadati</taxon>
        <taxon>Pseudomonadota</taxon>
        <taxon>Gammaproteobacteria</taxon>
        <taxon>Moraxellales</taxon>
        <taxon>Moraxellaceae</taxon>
        <taxon>Acinetobacter</taxon>
    </lineage>
</organism>
<evidence type="ECO:0000256" key="2">
    <source>
        <dbReference type="SAM" id="SignalP"/>
    </source>
</evidence>
<gene>
    <name evidence="3" type="ORF">B1202_00755</name>
</gene>
<evidence type="ECO:0000313" key="4">
    <source>
        <dbReference type="Proteomes" id="UP000191160"/>
    </source>
</evidence>
<feature type="compositionally biased region" description="Basic and acidic residues" evidence="1">
    <location>
        <begin position="71"/>
        <end position="80"/>
    </location>
</feature>
<evidence type="ECO:0000256" key="1">
    <source>
        <dbReference type="SAM" id="MobiDB-lite"/>
    </source>
</evidence>
<proteinExistence type="predicted"/>
<reference evidence="3 4" key="1">
    <citation type="submission" date="2017-02" db="EMBL/GenBank/DDBJ databases">
        <title>Acinetobacter sp. ANC 4945, whole genome shotgun sequencing project.</title>
        <authorList>
            <person name="Radolfova-Krizova L."/>
            <person name="Al Atrouni A."/>
            <person name="Nemec A."/>
        </authorList>
    </citation>
    <scope>NUCLEOTIDE SEQUENCE [LARGE SCALE GENOMIC DNA]</scope>
    <source>
        <strain evidence="3 4">ANC 4945</strain>
    </source>
</reference>
<protein>
    <submittedName>
        <fullName evidence="3">Uncharacterized protein</fullName>
    </submittedName>
</protein>
<dbReference type="EMBL" id="MVKX01000001">
    <property type="protein sequence ID" value="OOV85216.1"/>
    <property type="molecule type" value="Genomic_DNA"/>
</dbReference>
<feature type="region of interest" description="Disordered" evidence="1">
    <location>
        <begin position="71"/>
        <end position="92"/>
    </location>
</feature>
<evidence type="ECO:0000313" key="3">
    <source>
        <dbReference type="EMBL" id="OOV85216.1"/>
    </source>
</evidence>
<dbReference type="RefSeq" id="WP_143221546.1">
    <property type="nucleotide sequence ID" value="NZ_JAMCOZ010000012.1"/>
</dbReference>
<keyword evidence="4" id="KW-1185">Reference proteome</keyword>
<sequence length="155" mass="17702">MSHDYFFRRKLVQSSMPKCSWVKHSLISSIFLIAVQSTAFAGTSISDQRLSNETQGKKQFSEETLDIIESEAAKPKEEQQKNSNHKSNRNNKIIQETQLEGSTMSDYLLQKKRAADQVGLIQSPEVAPINRIVLQERHENIRVTYPDGVVVEMKH</sequence>
<accession>A0A1T1H5W1</accession>
<name>A0A1T1H5W1_9GAMM</name>
<feature type="chain" id="PRO_5012278345" evidence="2">
    <location>
        <begin position="42"/>
        <end position="155"/>
    </location>
</feature>
<keyword evidence="2" id="KW-0732">Signal</keyword>